<protein>
    <submittedName>
        <fullName evidence="3">Smr/MutS family protein</fullName>
    </submittedName>
</protein>
<dbReference type="Proteomes" id="UP001595886">
    <property type="component" value="Unassembled WGS sequence"/>
</dbReference>
<dbReference type="Pfam" id="PF01713">
    <property type="entry name" value="Smr"/>
    <property type="match status" value="1"/>
</dbReference>
<gene>
    <name evidence="3" type="ORF">ACFO6Q_13845</name>
</gene>
<dbReference type="RefSeq" id="WP_380021693.1">
    <property type="nucleotide sequence ID" value="NZ_JBHSHD010000010.1"/>
</dbReference>
<comment type="caution">
    <text evidence="3">The sequence shown here is derived from an EMBL/GenBank/DDBJ whole genome shotgun (WGS) entry which is preliminary data.</text>
</comment>
<feature type="region of interest" description="Disordered" evidence="1">
    <location>
        <begin position="1"/>
        <end position="51"/>
    </location>
</feature>
<keyword evidence="4" id="KW-1185">Reference proteome</keyword>
<sequence length="190" mass="20750">MKSRFRPAPDPDEPSAADDAALFREAIGPVRPLKPSSAAEPSAPRPAPEPTQAQLDEARVIGELLAPPLDASIEGGDEIAYLKTGQQQRLLQRLRRGQFSVRAEIDLHDMTSAVAREAIRQFLDESRREDRLCVRIVHGKGLRSKAHGPVLKQLTDTLLRRRADVLAFTSARPAQGGTGAVIVLLQALRT</sequence>
<evidence type="ECO:0000259" key="2">
    <source>
        <dbReference type="PROSITE" id="PS50828"/>
    </source>
</evidence>
<reference evidence="4" key="1">
    <citation type="journal article" date="2019" name="Int. J. Syst. Evol. Microbiol.">
        <title>The Global Catalogue of Microorganisms (GCM) 10K type strain sequencing project: providing services to taxonomists for standard genome sequencing and annotation.</title>
        <authorList>
            <consortium name="The Broad Institute Genomics Platform"/>
            <consortium name="The Broad Institute Genome Sequencing Center for Infectious Disease"/>
            <person name="Wu L."/>
            <person name="Ma J."/>
        </authorList>
    </citation>
    <scope>NUCLEOTIDE SEQUENCE [LARGE SCALE GENOMIC DNA]</scope>
    <source>
        <strain evidence="4">CCUG 30340</strain>
    </source>
</reference>
<evidence type="ECO:0000313" key="4">
    <source>
        <dbReference type="Proteomes" id="UP001595886"/>
    </source>
</evidence>
<evidence type="ECO:0000256" key="1">
    <source>
        <dbReference type="SAM" id="MobiDB-lite"/>
    </source>
</evidence>
<dbReference type="InterPro" id="IPR036063">
    <property type="entry name" value="Smr_dom_sf"/>
</dbReference>
<dbReference type="InterPro" id="IPR002625">
    <property type="entry name" value="Smr_dom"/>
</dbReference>
<accession>A0ABV9QWJ0</accession>
<dbReference type="Gene3D" id="3.30.1370.110">
    <property type="match status" value="1"/>
</dbReference>
<dbReference type="PROSITE" id="PS50828">
    <property type="entry name" value="SMR"/>
    <property type="match status" value="1"/>
</dbReference>
<dbReference type="SUPFAM" id="SSF160443">
    <property type="entry name" value="SMR domain-like"/>
    <property type="match status" value="1"/>
</dbReference>
<dbReference type="SMART" id="SM00463">
    <property type="entry name" value="SMR"/>
    <property type="match status" value="1"/>
</dbReference>
<dbReference type="PANTHER" id="PTHR35562:SF2">
    <property type="entry name" value="DNA ENDONUCLEASE SMRA-RELATED"/>
    <property type="match status" value="1"/>
</dbReference>
<dbReference type="PANTHER" id="PTHR35562">
    <property type="entry name" value="DNA ENDONUCLEASE SMRA-RELATED"/>
    <property type="match status" value="1"/>
</dbReference>
<dbReference type="EMBL" id="JBHSHD010000010">
    <property type="protein sequence ID" value="MFC4821411.1"/>
    <property type="molecule type" value="Genomic_DNA"/>
</dbReference>
<proteinExistence type="predicted"/>
<evidence type="ECO:0000313" key="3">
    <source>
        <dbReference type="EMBL" id="MFC4821411.1"/>
    </source>
</evidence>
<organism evidence="3 4">
    <name type="scientific">Dokdonella ginsengisoli</name>
    <dbReference type="NCBI Taxonomy" id="363846"/>
    <lineage>
        <taxon>Bacteria</taxon>
        <taxon>Pseudomonadati</taxon>
        <taxon>Pseudomonadota</taxon>
        <taxon>Gammaproteobacteria</taxon>
        <taxon>Lysobacterales</taxon>
        <taxon>Rhodanobacteraceae</taxon>
        <taxon>Dokdonella</taxon>
    </lineage>
</organism>
<feature type="domain" description="Smr" evidence="2">
    <location>
        <begin position="105"/>
        <end position="186"/>
    </location>
</feature>
<name>A0ABV9QWJ0_9GAMM</name>